<proteinExistence type="predicted"/>
<dbReference type="STRING" id="139825.A0A401GIH5"/>
<dbReference type="AlphaFoldDB" id="A0A401GIH5"/>
<gene>
    <name evidence="1" type="ORF">SCP_0403530</name>
</gene>
<dbReference type="OrthoDB" id="3257768at2759"/>
<name>A0A401GIH5_9APHY</name>
<keyword evidence="2" id="KW-1185">Reference proteome</keyword>
<accession>A0A401GIH5</accession>
<dbReference type="EMBL" id="BFAD01000004">
    <property type="protein sequence ID" value="GBE81977.1"/>
    <property type="molecule type" value="Genomic_DNA"/>
</dbReference>
<protein>
    <submittedName>
        <fullName evidence="1">Uncharacterized protein</fullName>
    </submittedName>
</protein>
<dbReference type="InParanoid" id="A0A401GIH5"/>
<organism evidence="1 2">
    <name type="scientific">Sparassis crispa</name>
    <dbReference type="NCBI Taxonomy" id="139825"/>
    <lineage>
        <taxon>Eukaryota</taxon>
        <taxon>Fungi</taxon>
        <taxon>Dikarya</taxon>
        <taxon>Basidiomycota</taxon>
        <taxon>Agaricomycotina</taxon>
        <taxon>Agaricomycetes</taxon>
        <taxon>Polyporales</taxon>
        <taxon>Sparassidaceae</taxon>
        <taxon>Sparassis</taxon>
    </lineage>
</organism>
<sequence>MDYIFLSSIIGVTLLSLIASYDIMCQWLKNFWKRMDDLPARLHLNERVKLDGKVPKLHLEMHQEACHAPYSFNFTLGAGRTNGEGVERNWAMLNGGAASTKEMGLGGHHDTIDDFCGFLNWTKMKRLGNTLLRRLVEAIPQSVAHSGAFEEFQASLHSECSEQVRQWEDMLTAWKLDHSKPCPYVASTTSNFSMAAVHQRMAEDEQRKAGDGPGLPHDTSPSAFLLLGIELEELQRSLRVLVKSKAQNPDVLHNASMEDRREVIRRRLERFQELQAIYMPALTQVLADAQTRVHDDLPAENVPLQMPSSLSRSIREVACISGLADQEAVLRHAQACDSLEDLHRELCNRQFLNKWKRKNITGQRHNTRARAWQHHVDLSVHAAAAQYRHARQALVNLRGPGVWENTLQELHDGDIRSPNERALSNQEREEIEWLAENYVGSSTGAAVQGIVHTGEGRRVLSWIWNRVNVMEDENSLGMEEALRIEWAKAKASADRWWEEVILLDEEMRHVLTFSDWKIGWWKERIGLHVDISEELEEGLIAYAHEHIVFERALGMQLRMKWSAVRERATKAVQNGLSDATIMGHSPDVDALLPAQPSTSVSTSIKADATTSNQTDVIIPAHVELIIPASPITSSFAAAIELELDEDFYAMNTEQDIYN</sequence>
<evidence type="ECO:0000313" key="2">
    <source>
        <dbReference type="Proteomes" id="UP000287166"/>
    </source>
</evidence>
<dbReference type="GeneID" id="38778894"/>
<evidence type="ECO:0000313" key="1">
    <source>
        <dbReference type="EMBL" id="GBE81977.1"/>
    </source>
</evidence>
<comment type="caution">
    <text evidence="1">The sequence shown here is derived from an EMBL/GenBank/DDBJ whole genome shotgun (WGS) entry which is preliminary data.</text>
</comment>
<dbReference type="RefSeq" id="XP_027612890.1">
    <property type="nucleotide sequence ID" value="XM_027757089.1"/>
</dbReference>
<reference evidence="1 2" key="1">
    <citation type="journal article" date="2018" name="Sci. Rep.">
        <title>Genome sequence of the cauliflower mushroom Sparassis crispa (Hanabiratake) and its association with beneficial usage.</title>
        <authorList>
            <person name="Kiyama R."/>
            <person name="Furutani Y."/>
            <person name="Kawaguchi K."/>
            <person name="Nakanishi T."/>
        </authorList>
    </citation>
    <scope>NUCLEOTIDE SEQUENCE [LARGE SCALE GENOMIC DNA]</scope>
</reference>
<dbReference type="InterPro" id="IPR040521">
    <property type="entry name" value="KDZ"/>
</dbReference>
<dbReference type="Proteomes" id="UP000287166">
    <property type="component" value="Unassembled WGS sequence"/>
</dbReference>
<dbReference type="Pfam" id="PF18758">
    <property type="entry name" value="KDZ"/>
    <property type="match status" value="1"/>
</dbReference>